<reference evidence="1" key="1">
    <citation type="journal article" date="2014" name="Front. Microbiol.">
        <title>High frequency of phylogenetically diverse reductive dehalogenase-homologous genes in deep subseafloor sedimentary metagenomes.</title>
        <authorList>
            <person name="Kawai M."/>
            <person name="Futagami T."/>
            <person name="Toyoda A."/>
            <person name="Takaki Y."/>
            <person name="Nishi S."/>
            <person name="Hori S."/>
            <person name="Arai W."/>
            <person name="Tsubouchi T."/>
            <person name="Morono Y."/>
            <person name="Uchiyama I."/>
            <person name="Ito T."/>
            <person name="Fujiyama A."/>
            <person name="Inagaki F."/>
            <person name="Takami H."/>
        </authorList>
    </citation>
    <scope>NUCLEOTIDE SEQUENCE</scope>
    <source>
        <strain evidence="1">Expedition CK06-06</strain>
    </source>
</reference>
<accession>X1VM53</accession>
<dbReference type="EMBL" id="BARW01042956">
    <property type="protein sequence ID" value="GAJ17046.1"/>
    <property type="molecule type" value="Genomic_DNA"/>
</dbReference>
<feature type="non-terminal residue" evidence="1">
    <location>
        <position position="1"/>
    </location>
</feature>
<dbReference type="AlphaFoldDB" id="X1VM53"/>
<protein>
    <submittedName>
        <fullName evidence="1">Uncharacterized protein</fullName>
    </submittedName>
</protein>
<gene>
    <name evidence="1" type="ORF">S12H4_63293</name>
</gene>
<proteinExistence type="predicted"/>
<comment type="caution">
    <text evidence="1">The sequence shown here is derived from an EMBL/GenBank/DDBJ whole genome shotgun (WGS) entry which is preliminary data.</text>
</comment>
<feature type="non-terminal residue" evidence="1">
    <location>
        <position position="47"/>
    </location>
</feature>
<organism evidence="1">
    <name type="scientific">marine sediment metagenome</name>
    <dbReference type="NCBI Taxonomy" id="412755"/>
    <lineage>
        <taxon>unclassified sequences</taxon>
        <taxon>metagenomes</taxon>
        <taxon>ecological metagenomes</taxon>
    </lineage>
</organism>
<name>X1VM53_9ZZZZ</name>
<evidence type="ECO:0000313" key="1">
    <source>
        <dbReference type="EMBL" id="GAJ17046.1"/>
    </source>
</evidence>
<sequence>LFQAVVDRKTDSHREEIRTLKEDREHLTESLWLREYGEKIRKLINAN</sequence>